<feature type="region of interest" description="Disordered" evidence="1">
    <location>
        <begin position="124"/>
        <end position="162"/>
    </location>
</feature>
<proteinExistence type="evidence at transcript level"/>
<evidence type="ECO:0000256" key="1">
    <source>
        <dbReference type="SAM" id="MobiDB-lite"/>
    </source>
</evidence>
<accession>A0A023EHN6</accession>
<evidence type="ECO:0000313" key="2">
    <source>
        <dbReference type="EMBL" id="JAC08364.1"/>
    </source>
</evidence>
<dbReference type="VEuPathDB" id="VectorBase:AALC636_028821"/>
<dbReference type="EMBL" id="GAPW01005234">
    <property type="protein sequence ID" value="JAC08364.1"/>
    <property type="molecule type" value="mRNA"/>
</dbReference>
<sequence length="162" mass="17362">LLVLRRIHAQFCRGACACQFVLLLLANSENRDESRNGWSGDRTFSSHQRNGDSFCLPRRAAAAQNPAIIYTIPTNAPSSTPQRPNSLFPSRPTSYYAHSTDLPPSYEDVTKDSPVVVILPMAEDTAPPSTQATAASTMTTTTPSHAPATIVPTNTSTTTASA</sequence>
<reference evidence="2" key="1">
    <citation type="journal article" date="2014" name="PLoS Negl. Trop. Dis.">
        <title>Identification and characterization of seminal fluid proteins in the Asian tiger mosquito, Aedes albopictus.</title>
        <authorList>
            <person name="Boes K.E."/>
            <person name="Ribeiro J.M."/>
            <person name="Wong A."/>
            <person name="Harrington L.C."/>
            <person name="Wolfner M.F."/>
            <person name="Sirot L.K."/>
        </authorList>
    </citation>
    <scope>NUCLEOTIDE SEQUENCE</scope>
    <source>
        <tissue evidence="2">Reproductive organs</tissue>
    </source>
</reference>
<feature type="compositionally biased region" description="Low complexity" evidence="1">
    <location>
        <begin position="125"/>
        <end position="149"/>
    </location>
</feature>
<feature type="compositionally biased region" description="Polar residues" evidence="1">
    <location>
        <begin position="151"/>
        <end position="162"/>
    </location>
</feature>
<feature type="region of interest" description="Disordered" evidence="1">
    <location>
        <begin position="31"/>
        <end position="50"/>
    </location>
</feature>
<organism evidence="2">
    <name type="scientific">Aedes albopictus</name>
    <name type="common">Asian tiger mosquito</name>
    <name type="synonym">Stegomyia albopicta</name>
    <dbReference type="NCBI Taxonomy" id="7160"/>
    <lineage>
        <taxon>Eukaryota</taxon>
        <taxon>Metazoa</taxon>
        <taxon>Ecdysozoa</taxon>
        <taxon>Arthropoda</taxon>
        <taxon>Hexapoda</taxon>
        <taxon>Insecta</taxon>
        <taxon>Pterygota</taxon>
        <taxon>Neoptera</taxon>
        <taxon>Endopterygota</taxon>
        <taxon>Diptera</taxon>
        <taxon>Nematocera</taxon>
        <taxon>Culicoidea</taxon>
        <taxon>Culicidae</taxon>
        <taxon>Culicinae</taxon>
        <taxon>Aedini</taxon>
        <taxon>Aedes</taxon>
        <taxon>Stegomyia</taxon>
    </lineage>
</organism>
<dbReference type="AlphaFoldDB" id="A0A023EHN6"/>
<protein>
    <submittedName>
        <fullName evidence="2">Uncharacterized protein</fullName>
    </submittedName>
</protein>
<feature type="region of interest" description="Disordered" evidence="1">
    <location>
        <begin position="72"/>
        <end position="94"/>
    </location>
</feature>
<name>A0A023EHN6_AEDAL</name>
<feature type="non-terminal residue" evidence="2">
    <location>
        <position position="1"/>
    </location>
</feature>